<evidence type="ECO:0000313" key="2">
    <source>
        <dbReference type="Proteomes" id="UP000281553"/>
    </source>
</evidence>
<dbReference type="AlphaFoldDB" id="A0A3P7MDW1"/>
<proteinExistence type="predicted"/>
<gene>
    <name evidence="1" type="ORF">DILT_LOCUS15045</name>
</gene>
<sequence>MVLVGPSPALLAVIGSRFQCFACSSSTVLPSSQHRSNLPKESSLHRTVAPFTPSVEADPELNVPALSESVRARGLFTQFPETLLSTLELSPNLRLQFLSRLLRLPNKLRPELVVCKTSLALFVRPPFAFPSWCFFNF</sequence>
<name>A0A3P7MDW1_DIBLA</name>
<keyword evidence="2" id="KW-1185">Reference proteome</keyword>
<protein>
    <submittedName>
        <fullName evidence="1">Uncharacterized protein</fullName>
    </submittedName>
</protein>
<organism evidence="1 2">
    <name type="scientific">Dibothriocephalus latus</name>
    <name type="common">Fish tapeworm</name>
    <name type="synonym">Diphyllobothrium latum</name>
    <dbReference type="NCBI Taxonomy" id="60516"/>
    <lineage>
        <taxon>Eukaryota</taxon>
        <taxon>Metazoa</taxon>
        <taxon>Spiralia</taxon>
        <taxon>Lophotrochozoa</taxon>
        <taxon>Platyhelminthes</taxon>
        <taxon>Cestoda</taxon>
        <taxon>Eucestoda</taxon>
        <taxon>Diphyllobothriidea</taxon>
        <taxon>Diphyllobothriidae</taxon>
        <taxon>Dibothriocephalus</taxon>
    </lineage>
</organism>
<dbReference type="EMBL" id="UYRU01077036">
    <property type="protein sequence ID" value="VDN27654.1"/>
    <property type="molecule type" value="Genomic_DNA"/>
</dbReference>
<accession>A0A3P7MDW1</accession>
<evidence type="ECO:0000313" key="1">
    <source>
        <dbReference type="EMBL" id="VDN27654.1"/>
    </source>
</evidence>
<reference evidence="1 2" key="1">
    <citation type="submission" date="2018-11" db="EMBL/GenBank/DDBJ databases">
        <authorList>
            <consortium name="Pathogen Informatics"/>
        </authorList>
    </citation>
    <scope>NUCLEOTIDE SEQUENCE [LARGE SCALE GENOMIC DNA]</scope>
</reference>
<dbReference type="Proteomes" id="UP000281553">
    <property type="component" value="Unassembled WGS sequence"/>
</dbReference>